<name>A0ABT0DKH9_9HYPH</name>
<protein>
    <submittedName>
        <fullName evidence="3">Tripartite tricarboxylate transporter TctB family protein</fullName>
    </submittedName>
</protein>
<accession>A0ABT0DKH9</accession>
<comment type="caution">
    <text evidence="3">The sequence shown here is derived from an EMBL/GenBank/DDBJ whole genome shotgun (WGS) entry which is preliminary data.</text>
</comment>
<feature type="transmembrane region" description="Helical" evidence="1">
    <location>
        <begin position="49"/>
        <end position="69"/>
    </location>
</feature>
<feature type="domain" description="DUF1468" evidence="2">
    <location>
        <begin position="13"/>
        <end position="155"/>
    </location>
</feature>
<feature type="transmembrane region" description="Helical" evidence="1">
    <location>
        <begin position="90"/>
        <end position="123"/>
    </location>
</feature>
<evidence type="ECO:0000256" key="1">
    <source>
        <dbReference type="SAM" id="Phobius"/>
    </source>
</evidence>
<feature type="transmembrane region" description="Helical" evidence="1">
    <location>
        <begin position="12"/>
        <end position="29"/>
    </location>
</feature>
<dbReference type="InterPro" id="IPR009936">
    <property type="entry name" value="DUF1468"/>
</dbReference>
<dbReference type="EMBL" id="JALKCG010000001">
    <property type="protein sequence ID" value="MCK0207796.1"/>
    <property type="molecule type" value="Genomic_DNA"/>
</dbReference>
<keyword evidence="1" id="KW-0472">Membrane</keyword>
<proteinExistence type="predicted"/>
<keyword evidence="4" id="KW-1185">Reference proteome</keyword>
<dbReference type="Pfam" id="PF07331">
    <property type="entry name" value="TctB"/>
    <property type="match status" value="1"/>
</dbReference>
<feature type="transmembrane region" description="Helical" evidence="1">
    <location>
        <begin position="129"/>
        <end position="150"/>
    </location>
</feature>
<sequence>MRSRLANAGVGLWAGLVLLAFSFLYWMQADALPRSSLGGSVGSDGLPKLLGGALAVMSCLLIVQSLLASPEKRQQDREGLPSRLELLRALGFWVIAAGFVLALPWLGYPVAVAAVLLAIGMYYGRRPSAWLIGFALAGAAIFYLLFHTLLGVPVPTGIFMDLLAR</sequence>
<evidence type="ECO:0000313" key="3">
    <source>
        <dbReference type="EMBL" id="MCK0207796.1"/>
    </source>
</evidence>
<evidence type="ECO:0000313" key="4">
    <source>
        <dbReference type="Proteomes" id="UP001202867"/>
    </source>
</evidence>
<evidence type="ECO:0000259" key="2">
    <source>
        <dbReference type="Pfam" id="PF07331"/>
    </source>
</evidence>
<reference evidence="4" key="1">
    <citation type="submission" date="2023-07" db="EMBL/GenBank/DDBJ databases">
        <title>Ancylobacter moscoviensis sp. nov., facultatively methylotrophic bacteria from activated sludge and the reclassification of Starkeya novella (Starkey 1934) Kelly et al. 2000 as Ancylobacter novellus comb. nov., Starkeya koreensis Im et al. 2006 as Ancylobacter koreensis comb.nov., Angulomicrobium tetraedrale Vasil'eva et al. 1986 as Ancylobacter tetraedralis comb. nov., Angulomicrobium amanitiforme Fritz et al. 2004 as Ancylobacter amanitiformis comb. nov. and Methylorhabdus multivorans Doronina et al. 1996 as Ancylobacter multivorans comb. nov. and emended description of the genus Ancylobacter.</title>
        <authorList>
            <person name="Doronina N."/>
            <person name="Chemodurova A."/>
            <person name="Grouzdev D."/>
            <person name="Koziaeva V."/>
            <person name="Shi W."/>
            <person name="Wu L."/>
            <person name="Kaparullina E."/>
        </authorList>
    </citation>
    <scope>NUCLEOTIDE SEQUENCE [LARGE SCALE GENOMIC DNA]</scope>
    <source>
        <strain evidence="4">Jip08</strain>
    </source>
</reference>
<gene>
    <name evidence="3" type="ORF">MWN33_07070</name>
</gene>
<dbReference type="RefSeq" id="WP_247199726.1">
    <property type="nucleotide sequence ID" value="NZ_JALKCG010000001.1"/>
</dbReference>
<keyword evidence="1" id="KW-0812">Transmembrane</keyword>
<organism evidence="3 4">
    <name type="scientific">Ancylobacter koreensis</name>
    <dbReference type="NCBI Taxonomy" id="266121"/>
    <lineage>
        <taxon>Bacteria</taxon>
        <taxon>Pseudomonadati</taxon>
        <taxon>Pseudomonadota</taxon>
        <taxon>Alphaproteobacteria</taxon>
        <taxon>Hyphomicrobiales</taxon>
        <taxon>Xanthobacteraceae</taxon>
        <taxon>Ancylobacter</taxon>
    </lineage>
</organism>
<dbReference type="Proteomes" id="UP001202867">
    <property type="component" value="Unassembled WGS sequence"/>
</dbReference>
<keyword evidence="1" id="KW-1133">Transmembrane helix</keyword>